<dbReference type="EC" id="2.4.1.21" evidence="3"/>
<gene>
    <name evidence="3" type="primary">glgA3</name>
    <name evidence="3" type="ordered locus">HRM2_29850</name>
</gene>
<accession>C0QK42</accession>
<dbReference type="STRING" id="177437.HRM2_29850"/>
<reference evidence="3 4" key="1">
    <citation type="journal article" date="2009" name="Environ. Microbiol.">
        <title>Genome sequence of Desulfobacterium autotrophicum HRM2, a marine sulfate reducer oxidizing organic carbon completely to carbon dioxide.</title>
        <authorList>
            <person name="Strittmatter A.W."/>
            <person name="Liesegang H."/>
            <person name="Rabus R."/>
            <person name="Decker I."/>
            <person name="Amann J."/>
            <person name="Andres S."/>
            <person name="Henne A."/>
            <person name="Fricke W.F."/>
            <person name="Martinez-Arias R."/>
            <person name="Bartels D."/>
            <person name="Goesmann A."/>
            <person name="Krause L."/>
            <person name="Puehler A."/>
            <person name="Klenk H.P."/>
            <person name="Richter M."/>
            <person name="Schuler M."/>
            <person name="Gloeckner F.O."/>
            <person name="Meyerdierks A."/>
            <person name="Gottschalk G."/>
            <person name="Amann R."/>
        </authorList>
    </citation>
    <scope>NUCLEOTIDE SEQUENCE [LARGE SCALE GENOMIC DNA]</scope>
    <source>
        <strain evidence="4">ATCC 43914 / DSM 3382 / HRM2</strain>
    </source>
</reference>
<dbReference type="Proteomes" id="UP000000442">
    <property type="component" value="Chromosome"/>
</dbReference>
<proteinExistence type="predicted"/>
<dbReference type="EMBL" id="CP001087">
    <property type="protein sequence ID" value="ACN16068.1"/>
    <property type="molecule type" value="Genomic_DNA"/>
</dbReference>
<dbReference type="HOGENOM" id="CLU_009583_28_3_7"/>
<dbReference type="AlphaFoldDB" id="C0QK42"/>
<dbReference type="eggNOG" id="COG0297">
    <property type="taxonomic scope" value="Bacteria"/>
</dbReference>
<dbReference type="RefSeq" id="WP_015904830.1">
    <property type="nucleotide sequence ID" value="NC_012108.1"/>
</dbReference>
<protein>
    <submittedName>
        <fullName evidence="3">GlgA3</fullName>
        <ecNumber evidence="3">2.4.1.21</ecNumber>
    </submittedName>
</protein>
<name>C0QK42_DESAH</name>
<keyword evidence="4" id="KW-1185">Reference proteome</keyword>
<organism evidence="3 4">
    <name type="scientific">Desulforapulum autotrophicum (strain ATCC 43914 / DSM 3382 / VKM B-1955 / HRM2)</name>
    <name type="common">Desulfobacterium autotrophicum</name>
    <dbReference type="NCBI Taxonomy" id="177437"/>
    <lineage>
        <taxon>Bacteria</taxon>
        <taxon>Pseudomonadati</taxon>
        <taxon>Thermodesulfobacteriota</taxon>
        <taxon>Desulfobacteria</taxon>
        <taxon>Desulfobacterales</taxon>
        <taxon>Desulfobacteraceae</taxon>
        <taxon>Desulforapulum</taxon>
    </lineage>
</organism>
<evidence type="ECO:0000259" key="2">
    <source>
        <dbReference type="Pfam" id="PF13439"/>
    </source>
</evidence>
<keyword evidence="3" id="KW-0328">Glycosyltransferase</keyword>
<keyword evidence="3" id="KW-0808">Transferase</keyword>
<feature type="domain" description="Glycosyl transferase family 1" evidence="1">
    <location>
        <begin position="223"/>
        <end position="383"/>
    </location>
</feature>
<evidence type="ECO:0000313" key="3">
    <source>
        <dbReference type="EMBL" id="ACN16068.1"/>
    </source>
</evidence>
<sequence length="418" mass="46698">MKIAYISKADRAGGGASLVAEELTTLFNEKGHQAHHYFAIGAHDGRNKLPLYGARALPALLLRRIHTLSRYMGLPEIVPVELTFLLFKKRILEYDLVHFHDLCGAISPLTVAIISKLRPTVWTFHDCSPFTGGCLYPMGCERFKSRCTHCPQLGNWPINTPIDLTGTMQAIKQKVVRNSNLSIVTPSRWMAGMVDKSSLNGQYPVVIPNGINTNAYKPFNKIAARTKLNIPTDRFVVIIIATFLEDARKGIKYALAALLKIKESNPFLILMGNVNDEVKALFKDFSCMVTGYVRGDTEKSILFSAADVFLFSSLADNMPLVILETMATATPTVGFRTGGVPEMIQHEKSGFMVEQRDVDGLASGLKRAMEKQVSQTWGANARKEVEKKFSYDRFFNNHLDLYKRGIDRHPKKKALDIT</sequence>
<dbReference type="OrthoDB" id="9790710at2"/>
<dbReference type="InterPro" id="IPR028098">
    <property type="entry name" value="Glyco_trans_4-like_N"/>
</dbReference>
<dbReference type="Pfam" id="PF13439">
    <property type="entry name" value="Glyco_transf_4"/>
    <property type="match status" value="1"/>
</dbReference>
<dbReference type="SUPFAM" id="SSF53756">
    <property type="entry name" value="UDP-Glycosyltransferase/glycogen phosphorylase"/>
    <property type="match status" value="1"/>
</dbReference>
<dbReference type="KEGG" id="dat:HRM2_29850"/>
<evidence type="ECO:0000259" key="1">
    <source>
        <dbReference type="Pfam" id="PF00534"/>
    </source>
</evidence>
<dbReference type="Gene3D" id="3.40.50.2000">
    <property type="entry name" value="Glycogen Phosphorylase B"/>
    <property type="match status" value="2"/>
</dbReference>
<feature type="domain" description="Glycosyltransferase subfamily 4-like N-terminal" evidence="2">
    <location>
        <begin position="14"/>
        <end position="214"/>
    </location>
</feature>
<dbReference type="CAZy" id="GT4">
    <property type="family name" value="Glycosyltransferase Family 4"/>
</dbReference>
<dbReference type="Pfam" id="PF00534">
    <property type="entry name" value="Glycos_transf_1"/>
    <property type="match status" value="1"/>
</dbReference>
<dbReference type="PANTHER" id="PTHR12526">
    <property type="entry name" value="GLYCOSYLTRANSFERASE"/>
    <property type="match status" value="1"/>
</dbReference>
<evidence type="ECO:0000313" key="4">
    <source>
        <dbReference type="Proteomes" id="UP000000442"/>
    </source>
</evidence>
<dbReference type="PANTHER" id="PTHR12526:SF637">
    <property type="entry name" value="GLYCOSYLTRANSFERASE EPSF-RELATED"/>
    <property type="match status" value="1"/>
</dbReference>
<dbReference type="InterPro" id="IPR001296">
    <property type="entry name" value="Glyco_trans_1"/>
</dbReference>
<dbReference type="GO" id="GO:0009011">
    <property type="term" value="F:alpha-1,4-glucan glucosyltransferase (ADP-glucose donor) activity"/>
    <property type="evidence" value="ECO:0007669"/>
    <property type="project" value="UniProtKB-EC"/>
</dbReference>